<organism evidence="1">
    <name type="scientific">Thermofilum pendens</name>
    <dbReference type="NCBI Taxonomy" id="2269"/>
    <lineage>
        <taxon>Archaea</taxon>
        <taxon>Thermoproteota</taxon>
        <taxon>Thermoprotei</taxon>
        <taxon>Thermofilales</taxon>
        <taxon>Thermofilaceae</taxon>
        <taxon>Thermofilum</taxon>
    </lineage>
</organism>
<reference evidence="1" key="1">
    <citation type="journal article" date="2020" name="mSystems">
        <title>Genome- and Community-Level Interaction Insights into Carbon Utilization and Element Cycling Functions of Hydrothermarchaeota in Hydrothermal Sediment.</title>
        <authorList>
            <person name="Zhou Z."/>
            <person name="Liu Y."/>
            <person name="Xu W."/>
            <person name="Pan J."/>
            <person name="Luo Z.H."/>
            <person name="Li M."/>
        </authorList>
    </citation>
    <scope>NUCLEOTIDE SEQUENCE</scope>
    <source>
        <strain evidence="1">SpSt-649</strain>
    </source>
</reference>
<dbReference type="AlphaFoldDB" id="A0A7C4H0F3"/>
<dbReference type="Gene3D" id="3.30.300.100">
    <property type="entry name" value="MTH677-like"/>
    <property type="match status" value="1"/>
</dbReference>
<proteinExistence type="predicted"/>
<dbReference type="EMBL" id="DTBQ01000067">
    <property type="protein sequence ID" value="HGM46579.1"/>
    <property type="molecule type" value="Genomic_DNA"/>
</dbReference>
<sequence length="97" mass="11071">MEQWENEKAGAVREVAEHLMKILAERLEERLVGDPKLVMTIKVELNLDWPYEIAVDLSASSSVYSAKDLERAITEVLEEGLKHAEEMLKNRGLRPLP</sequence>
<gene>
    <name evidence="1" type="ORF">ENU21_02340</name>
</gene>
<name>A0A7C4H0F3_THEPE</name>
<comment type="caution">
    <text evidence="1">The sequence shown here is derived from an EMBL/GenBank/DDBJ whole genome shotgun (WGS) entry which is preliminary data.</text>
</comment>
<evidence type="ECO:0008006" key="2">
    <source>
        <dbReference type="Google" id="ProtNLM"/>
    </source>
</evidence>
<evidence type="ECO:0000313" key="1">
    <source>
        <dbReference type="EMBL" id="HGM46579.1"/>
    </source>
</evidence>
<accession>A0A7C4H0F3</accession>
<protein>
    <recommendedName>
        <fullName evidence="2">DUF3194 domain-containing protein</fullName>
    </recommendedName>
</protein>
<dbReference type="InterPro" id="IPR035954">
    <property type="entry name" value="MTH677-like_sf"/>
</dbReference>